<dbReference type="OrthoDB" id="5786478at2"/>
<accession>A0A5E4VVA1</accession>
<sequence>MHGAICVIAAINDDRETIADVSTEEFVRVMVMSGTGLRLPRRPVEWTAKRQMSRAGTSGRHFG</sequence>
<keyword evidence="2" id="KW-1185">Reference proteome</keyword>
<dbReference type="AlphaFoldDB" id="A0A5E4VVA1"/>
<proteinExistence type="predicted"/>
<protein>
    <submittedName>
        <fullName evidence="1">3-oxoacyl-ACP reductase</fullName>
    </submittedName>
</protein>
<evidence type="ECO:0000313" key="2">
    <source>
        <dbReference type="Proteomes" id="UP000400981"/>
    </source>
</evidence>
<dbReference type="EMBL" id="CABPSH010000006">
    <property type="protein sequence ID" value="VVE16362.1"/>
    <property type="molecule type" value="Genomic_DNA"/>
</dbReference>
<organism evidence="1 2">
    <name type="scientific">Pandoraea eparura</name>
    <dbReference type="NCBI Taxonomy" id="2508291"/>
    <lineage>
        <taxon>Bacteria</taxon>
        <taxon>Pseudomonadati</taxon>
        <taxon>Pseudomonadota</taxon>
        <taxon>Betaproteobacteria</taxon>
        <taxon>Burkholderiales</taxon>
        <taxon>Burkholderiaceae</taxon>
        <taxon>Pandoraea</taxon>
    </lineage>
</organism>
<dbReference type="RefSeq" id="WP_150590032.1">
    <property type="nucleotide sequence ID" value="NZ_CABPSH010000006.1"/>
</dbReference>
<evidence type="ECO:0000313" key="1">
    <source>
        <dbReference type="EMBL" id="VVE16362.1"/>
    </source>
</evidence>
<name>A0A5E4VVA1_9BURK</name>
<dbReference type="Proteomes" id="UP000400981">
    <property type="component" value="Unassembled WGS sequence"/>
</dbReference>
<gene>
    <name evidence="1" type="ORF">PEP31012_02907</name>
</gene>
<reference evidence="1 2" key="1">
    <citation type="submission" date="2019-08" db="EMBL/GenBank/DDBJ databases">
        <authorList>
            <person name="Peeters C."/>
        </authorList>
    </citation>
    <scope>NUCLEOTIDE SEQUENCE [LARGE SCALE GENOMIC DNA]</scope>
    <source>
        <strain evidence="1 2">LMG 31012</strain>
    </source>
</reference>